<dbReference type="RefSeq" id="WP_307395593.1">
    <property type="nucleotide sequence ID" value="NZ_BAAADK010000030.1"/>
</dbReference>
<protein>
    <submittedName>
        <fullName evidence="1">Methionine-R-sulfoxide reductase with GAF domain</fullName>
    </submittedName>
</protein>
<keyword evidence="2" id="KW-1185">Reference proteome</keyword>
<gene>
    <name evidence="1" type="ORF">J2S11_002876</name>
</gene>
<dbReference type="SUPFAM" id="SSF55781">
    <property type="entry name" value="GAF domain-like"/>
    <property type="match status" value="1"/>
</dbReference>
<sequence length="122" mass="13937">MSIKTDIASLEILAQVYQTTDMKETLQCLVRTLHEQVSYFDWVGLYLNKGEQMVLEAASCTKDTLAWESNAELRIPIHKQEQEDMELGKLVVRSKQPICFDVTDLSTLKKLTSELGSKLFTH</sequence>
<dbReference type="Proteomes" id="UP001235840">
    <property type="component" value="Unassembled WGS sequence"/>
</dbReference>
<proteinExistence type="predicted"/>
<reference evidence="1 2" key="1">
    <citation type="submission" date="2023-07" db="EMBL/GenBank/DDBJ databases">
        <title>Genomic Encyclopedia of Type Strains, Phase IV (KMG-IV): sequencing the most valuable type-strain genomes for metagenomic binning, comparative biology and taxonomic classification.</title>
        <authorList>
            <person name="Goeker M."/>
        </authorList>
    </citation>
    <scope>NUCLEOTIDE SEQUENCE [LARGE SCALE GENOMIC DNA]</scope>
    <source>
        <strain evidence="1 2">DSM 12751</strain>
    </source>
</reference>
<comment type="caution">
    <text evidence="1">The sequence shown here is derived from an EMBL/GenBank/DDBJ whole genome shotgun (WGS) entry which is preliminary data.</text>
</comment>
<dbReference type="Gene3D" id="3.30.450.40">
    <property type="match status" value="1"/>
</dbReference>
<dbReference type="EMBL" id="JAUSTY010000012">
    <property type="protein sequence ID" value="MDQ0166959.1"/>
    <property type="molecule type" value="Genomic_DNA"/>
</dbReference>
<dbReference type="InterPro" id="IPR029016">
    <property type="entry name" value="GAF-like_dom_sf"/>
</dbReference>
<evidence type="ECO:0000313" key="2">
    <source>
        <dbReference type="Proteomes" id="UP001235840"/>
    </source>
</evidence>
<name>A0ABT9W129_9BACI</name>
<organism evidence="1 2">
    <name type="scientific">Caldalkalibacillus horti</name>
    <dbReference type="NCBI Taxonomy" id="77523"/>
    <lineage>
        <taxon>Bacteria</taxon>
        <taxon>Bacillati</taxon>
        <taxon>Bacillota</taxon>
        <taxon>Bacilli</taxon>
        <taxon>Bacillales</taxon>
        <taxon>Bacillaceae</taxon>
        <taxon>Caldalkalibacillus</taxon>
    </lineage>
</organism>
<accession>A0ABT9W129</accession>
<evidence type="ECO:0000313" key="1">
    <source>
        <dbReference type="EMBL" id="MDQ0166959.1"/>
    </source>
</evidence>